<evidence type="ECO:0000259" key="1">
    <source>
        <dbReference type="Pfam" id="PF02464"/>
    </source>
</evidence>
<dbReference type="RefSeq" id="WP_127697027.1">
    <property type="nucleotide sequence ID" value="NZ_SACS01000001.1"/>
</dbReference>
<keyword evidence="2" id="KW-0378">Hydrolase</keyword>
<dbReference type="Proteomes" id="UP000283077">
    <property type="component" value="Unassembled WGS sequence"/>
</dbReference>
<dbReference type="Pfam" id="PF02464">
    <property type="entry name" value="CinA"/>
    <property type="match status" value="1"/>
</dbReference>
<comment type="caution">
    <text evidence="2">The sequence shown here is derived from an EMBL/GenBank/DDBJ whole genome shotgun (WGS) entry which is preliminary data.</text>
</comment>
<dbReference type="NCBIfam" id="TIGR00199">
    <property type="entry name" value="PncC_domain"/>
    <property type="match status" value="1"/>
</dbReference>
<protein>
    <submittedName>
        <fullName evidence="2">Nicotinamide-nucleotide amidohydrolase family protein</fullName>
    </submittedName>
</protein>
<organism evidence="2 3">
    <name type="scientific">Rheinheimera riviphila</name>
    <dbReference type="NCBI Taxonomy" id="1834037"/>
    <lineage>
        <taxon>Bacteria</taxon>
        <taxon>Pseudomonadati</taxon>
        <taxon>Pseudomonadota</taxon>
        <taxon>Gammaproteobacteria</taxon>
        <taxon>Chromatiales</taxon>
        <taxon>Chromatiaceae</taxon>
        <taxon>Rheinheimera</taxon>
    </lineage>
</organism>
<dbReference type="EMBL" id="SACS01000001">
    <property type="protein sequence ID" value="RVU41628.1"/>
    <property type="molecule type" value="Genomic_DNA"/>
</dbReference>
<dbReference type="AlphaFoldDB" id="A0A437R4C4"/>
<reference evidence="2 3" key="1">
    <citation type="submission" date="2019-01" db="EMBL/GenBank/DDBJ databases">
        <authorList>
            <person name="Chen W.-M."/>
        </authorList>
    </citation>
    <scope>NUCLEOTIDE SEQUENCE [LARGE SCALE GENOMIC DNA]</scope>
    <source>
        <strain evidence="2 3">KYPC3</strain>
    </source>
</reference>
<evidence type="ECO:0000313" key="3">
    <source>
        <dbReference type="Proteomes" id="UP000283077"/>
    </source>
</evidence>
<dbReference type="GO" id="GO:0016787">
    <property type="term" value="F:hydrolase activity"/>
    <property type="evidence" value="ECO:0007669"/>
    <property type="project" value="UniProtKB-KW"/>
</dbReference>
<evidence type="ECO:0000313" key="2">
    <source>
        <dbReference type="EMBL" id="RVU41628.1"/>
    </source>
</evidence>
<proteinExistence type="predicted"/>
<dbReference type="SUPFAM" id="SSF142433">
    <property type="entry name" value="CinA-like"/>
    <property type="match status" value="1"/>
</dbReference>
<dbReference type="Gene3D" id="3.90.950.20">
    <property type="entry name" value="CinA-like"/>
    <property type="match status" value="1"/>
</dbReference>
<keyword evidence="3" id="KW-1185">Reference proteome</keyword>
<name>A0A437R4C4_9GAMM</name>
<dbReference type="OrthoDB" id="9801454at2"/>
<accession>A0A437R4C4</accession>
<gene>
    <name evidence="2" type="ORF">EOE67_00035</name>
</gene>
<dbReference type="InterPro" id="IPR036653">
    <property type="entry name" value="CinA-like_C"/>
</dbReference>
<feature type="domain" description="CinA C-terminal" evidence="1">
    <location>
        <begin position="10"/>
        <end position="158"/>
    </location>
</feature>
<sequence>MTVPAQTQLLATELGQLLLRKKSTITTAESCTGGGIAYSLTAIAGSSAYLDRSFITYSNKAKQQLLAVKSATLLQFGAVSLETVAEMATGAALAANAQVAVAVSGIAGPDGGSALKPVGTVCFGFHLFGHTVTTRMLFHGDRCAVRQQSIDFALQQLILLLTEETHSTTV</sequence>
<dbReference type="InterPro" id="IPR008136">
    <property type="entry name" value="CinA_C"/>
</dbReference>